<dbReference type="Proteomes" id="UP001596052">
    <property type="component" value="Unassembled WGS sequence"/>
</dbReference>
<evidence type="ECO:0000313" key="3">
    <source>
        <dbReference type="Proteomes" id="UP001596052"/>
    </source>
</evidence>
<gene>
    <name evidence="2" type="ORF">ACFQDI_01165</name>
</gene>
<organism evidence="2 3">
    <name type="scientific">Prosthecobacter fluviatilis</name>
    <dbReference type="NCBI Taxonomy" id="445931"/>
    <lineage>
        <taxon>Bacteria</taxon>
        <taxon>Pseudomonadati</taxon>
        <taxon>Verrucomicrobiota</taxon>
        <taxon>Verrucomicrobiia</taxon>
        <taxon>Verrucomicrobiales</taxon>
        <taxon>Verrucomicrobiaceae</taxon>
        <taxon>Prosthecobacter</taxon>
    </lineage>
</organism>
<protein>
    <submittedName>
        <fullName evidence="2">Glycosyltransferase</fullName>
        <ecNumber evidence="2">2.4.-.-</ecNumber>
    </submittedName>
</protein>
<dbReference type="SUPFAM" id="SSF53756">
    <property type="entry name" value="UDP-Glycosyltransferase/glycogen phosphorylase"/>
    <property type="match status" value="1"/>
</dbReference>
<evidence type="ECO:0000259" key="1">
    <source>
        <dbReference type="Pfam" id="PF00534"/>
    </source>
</evidence>
<feature type="domain" description="Glycosyl transferase family 1" evidence="1">
    <location>
        <begin position="221"/>
        <end position="322"/>
    </location>
</feature>
<dbReference type="GO" id="GO:0016757">
    <property type="term" value="F:glycosyltransferase activity"/>
    <property type="evidence" value="ECO:0007669"/>
    <property type="project" value="UniProtKB-KW"/>
</dbReference>
<dbReference type="EMBL" id="JBHSMQ010000001">
    <property type="protein sequence ID" value="MFC5453448.1"/>
    <property type="molecule type" value="Genomic_DNA"/>
</dbReference>
<accession>A0ABW0KJ43</accession>
<proteinExistence type="predicted"/>
<keyword evidence="2" id="KW-0808">Transferase</keyword>
<dbReference type="EC" id="2.4.-.-" evidence="2"/>
<keyword evidence="2" id="KW-0328">Glycosyltransferase</keyword>
<dbReference type="RefSeq" id="WP_377162535.1">
    <property type="nucleotide sequence ID" value="NZ_JBHSMQ010000001.1"/>
</dbReference>
<sequence length="448" mass="51177">MNFLKRLQMLALLRLKDNIRYSRTLRHLNALRLYAQSRISSDKRAAVHACRALGFSELSSLDQRLSHSLRPWIDLPPEDGFWENVIRASHPRYDAPLRREPGLTRSVLLKSPAGSGEKGVLLMLFEYNWARLVLGLTPEEFAWLDEHYDLVLSTSWSPTDYAALGLILSRTSGPVFVQACNFQEVPKIAGLHPRVRLLESLGCDWINPDLYPPSSEQRTIDFLMIANWGEFKRHWDFFRALSRMPANLRVVLVGQAEGGRDAEFIRRQARLFGVPQALEVYQSLPIDEVARLQSQARVALIFSRREGCCVAFVEAMFAGCAVGIRADAHVGPLAYVNQSTGLRLRPGHLPEDLMRLHEIAATAQPAAWAQEHISCYQSHMKLNRLMKQSSLERGLPWTQDIALPHWRPYPAHARREEAAALMPAYRDLHERFPRVFGNEFFDQVNRIL</sequence>
<comment type="caution">
    <text evidence="2">The sequence shown here is derived from an EMBL/GenBank/DDBJ whole genome shotgun (WGS) entry which is preliminary data.</text>
</comment>
<name>A0ABW0KJ43_9BACT</name>
<dbReference type="Pfam" id="PF00534">
    <property type="entry name" value="Glycos_transf_1"/>
    <property type="match status" value="1"/>
</dbReference>
<keyword evidence="3" id="KW-1185">Reference proteome</keyword>
<reference evidence="3" key="1">
    <citation type="journal article" date="2019" name="Int. J. Syst. Evol. Microbiol.">
        <title>The Global Catalogue of Microorganisms (GCM) 10K type strain sequencing project: providing services to taxonomists for standard genome sequencing and annotation.</title>
        <authorList>
            <consortium name="The Broad Institute Genomics Platform"/>
            <consortium name="The Broad Institute Genome Sequencing Center for Infectious Disease"/>
            <person name="Wu L."/>
            <person name="Ma J."/>
        </authorList>
    </citation>
    <scope>NUCLEOTIDE SEQUENCE [LARGE SCALE GENOMIC DNA]</scope>
    <source>
        <strain evidence="3">CGMCC 4.1469</strain>
    </source>
</reference>
<dbReference type="Gene3D" id="3.40.50.2000">
    <property type="entry name" value="Glycogen Phosphorylase B"/>
    <property type="match status" value="1"/>
</dbReference>
<evidence type="ECO:0000313" key="2">
    <source>
        <dbReference type="EMBL" id="MFC5453448.1"/>
    </source>
</evidence>
<dbReference type="InterPro" id="IPR001296">
    <property type="entry name" value="Glyco_trans_1"/>
</dbReference>